<reference evidence="1" key="1">
    <citation type="journal article" date="2021" name="Genome Biol. Evol.">
        <title>The assembled and annotated genome of the fairy-ring fungus Marasmius oreades.</title>
        <authorList>
            <person name="Hiltunen M."/>
            <person name="Ament-Velasquez S.L."/>
            <person name="Johannesson H."/>
        </authorList>
    </citation>
    <scope>NUCLEOTIDE SEQUENCE</scope>
    <source>
        <strain evidence="1">03SP1</strain>
    </source>
</reference>
<accession>A0A9P7RZN9</accession>
<evidence type="ECO:0000313" key="2">
    <source>
        <dbReference type="Proteomes" id="UP001049176"/>
    </source>
</evidence>
<evidence type="ECO:0000313" key="1">
    <source>
        <dbReference type="EMBL" id="KAG7092655.1"/>
    </source>
</evidence>
<dbReference type="RefSeq" id="XP_043009125.1">
    <property type="nucleotide sequence ID" value="XM_043153840.1"/>
</dbReference>
<dbReference type="KEGG" id="more:E1B28_008992"/>
<gene>
    <name evidence="1" type="ORF">E1B28_008992</name>
</gene>
<keyword evidence="2" id="KW-1185">Reference proteome</keyword>
<organism evidence="1 2">
    <name type="scientific">Marasmius oreades</name>
    <name type="common">fairy-ring Marasmius</name>
    <dbReference type="NCBI Taxonomy" id="181124"/>
    <lineage>
        <taxon>Eukaryota</taxon>
        <taxon>Fungi</taxon>
        <taxon>Dikarya</taxon>
        <taxon>Basidiomycota</taxon>
        <taxon>Agaricomycotina</taxon>
        <taxon>Agaricomycetes</taxon>
        <taxon>Agaricomycetidae</taxon>
        <taxon>Agaricales</taxon>
        <taxon>Marasmiineae</taxon>
        <taxon>Marasmiaceae</taxon>
        <taxon>Marasmius</taxon>
    </lineage>
</organism>
<proteinExistence type="predicted"/>
<dbReference type="EMBL" id="CM032185">
    <property type="protein sequence ID" value="KAG7092655.1"/>
    <property type="molecule type" value="Genomic_DNA"/>
</dbReference>
<comment type="caution">
    <text evidence="1">The sequence shown here is derived from an EMBL/GenBank/DDBJ whole genome shotgun (WGS) entry which is preliminary data.</text>
</comment>
<dbReference type="Proteomes" id="UP001049176">
    <property type="component" value="Chromosome 5"/>
</dbReference>
<sequence>MSGAVLGMCCSLIPVNDINLPGEPYTSSEYDDIFPISYFAPSTTINQVYRHFLKQTRKLESWQIDYRHGNVGNLEAFKRKFSASYEPDYYEEFGTFARPSIGNGNSFSASKLFSGGTRWRWRCLNKTSISRFHKTMQLPPVGFRRKC</sequence>
<dbReference type="AlphaFoldDB" id="A0A9P7RZN9"/>
<name>A0A9P7RZN9_9AGAR</name>
<protein>
    <submittedName>
        <fullName evidence="1">Uncharacterized protein</fullName>
    </submittedName>
</protein>
<dbReference type="GeneID" id="66078068"/>